<feature type="repeat" description="ANK" evidence="3">
    <location>
        <begin position="312"/>
        <end position="344"/>
    </location>
</feature>
<sequence>MDATGVVIGLAGLIWDCYSKCKNNTATFHDLARDYRSLTTLLREAERNLPYGGNFDPIRAGCKQIAVDIEKMLEKYADLGSGISTRSPWQLFRWSLEDIEQLRSRLISQVVMLNASSTLFIPRAVRFDVQSQTVLTKPSQTLCTPLQDNDQIWYEIFQALHASNASESSLEVVRSLVLERSTTYVPCVDSTPIVVTPDSSGEFPIDTINLIETSSRGTHYSMKSSNSSTSTGKKVSRSISAALKSKKSKFTEAARNVDFETLLELRARVDVKVMHKALLEVVQTEDIIPGQADVVRVLLTSGAHPEHPDSFYHRTPLILATLSRRIDLIDPLLEAGAHLETPDGRRHNTPFIWAIYKNDSATLRKLIERGANVHVTDRITTYPPLILAAHMGYLYAARTLLEHDRRFIKENDEDGLTPLAIAYTKRNLELAELFLKYDHNKDFVWPSGLSLLAMAVVEKQIDFIRLFVNKGVSITQTSVVPALAAAVKQQVPSTVQYLLDKLPVDERAALDTRDSKGGTALLWALWLKNERIVEMLVAAGADTSIKDSDNVSVQQWAWWTKNKRIIASVAQNGRDGYVHQAELPG</sequence>
<dbReference type="PROSITE" id="PS50088">
    <property type="entry name" value="ANK_REPEAT"/>
    <property type="match status" value="3"/>
</dbReference>
<dbReference type="Gene3D" id="1.25.40.20">
    <property type="entry name" value="Ankyrin repeat-containing domain"/>
    <property type="match status" value="2"/>
</dbReference>
<dbReference type="InterPro" id="IPR002110">
    <property type="entry name" value="Ankyrin_rpt"/>
</dbReference>
<evidence type="ECO:0000313" key="4">
    <source>
        <dbReference type="EMBL" id="KAF2685341.1"/>
    </source>
</evidence>
<evidence type="ECO:0000256" key="3">
    <source>
        <dbReference type="PROSITE-ProRule" id="PRU00023"/>
    </source>
</evidence>
<evidence type="ECO:0000313" key="5">
    <source>
        <dbReference type="Proteomes" id="UP000799291"/>
    </source>
</evidence>
<dbReference type="OrthoDB" id="341259at2759"/>
<feature type="repeat" description="ANK" evidence="3">
    <location>
        <begin position="346"/>
        <end position="378"/>
    </location>
</feature>
<name>A0A6G1J558_9PLEO</name>
<keyword evidence="1" id="KW-0677">Repeat</keyword>
<evidence type="ECO:0000256" key="1">
    <source>
        <dbReference type="ARBA" id="ARBA00022737"/>
    </source>
</evidence>
<dbReference type="SMART" id="SM00248">
    <property type="entry name" value="ANK"/>
    <property type="match status" value="6"/>
</dbReference>
<dbReference type="AlphaFoldDB" id="A0A6G1J558"/>
<dbReference type="Proteomes" id="UP000799291">
    <property type="component" value="Unassembled WGS sequence"/>
</dbReference>
<dbReference type="PANTHER" id="PTHR24198">
    <property type="entry name" value="ANKYRIN REPEAT AND PROTEIN KINASE DOMAIN-CONTAINING PROTEIN"/>
    <property type="match status" value="1"/>
</dbReference>
<dbReference type="PROSITE" id="PS50297">
    <property type="entry name" value="ANK_REP_REGION"/>
    <property type="match status" value="1"/>
</dbReference>
<organism evidence="4 5">
    <name type="scientific">Lentithecium fluviatile CBS 122367</name>
    <dbReference type="NCBI Taxonomy" id="1168545"/>
    <lineage>
        <taxon>Eukaryota</taxon>
        <taxon>Fungi</taxon>
        <taxon>Dikarya</taxon>
        <taxon>Ascomycota</taxon>
        <taxon>Pezizomycotina</taxon>
        <taxon>Dothideomycetes</taxon>
        <taxon>Pleosporomycetidae</taxon>
        <taxon>Pleosporales</taxon>
        <taxon>Massarineae</taxon>
        <taxon>Lentitheciaceae</taxon>
        <taxon>Lentithecium</taxon>
    </lineage>
</organism>
<dbReference type="SUPFAM" id="SSF48403">
    <property type="entry name" value="Ankyrin repeat"/>
    <property type="match status" value="1"/>
</dbReference>
<dbReference type="PANTHER" id="PTHR24198:SF165">
    <property type="entry name" value="ANKYRIN REPEAT-CONTAINING PROTEIN-RELATED"/>
    <property type="match status" value="1"/>
</dbReference>
<gene>
    <name evidence="4" type="ORF">K458DRAFT_486921</name>
</gene>
<dbReference type="EMBL" id="MU005579">
    <property type="protein sequence ID" value="KAF2685341.1"/>
    <property type="molecule type" value="Genomic_DNA"/>
</dbReference>
<protein>
    <submittedName>
        <fullName evidence="4">Ankyrin</fullName>
    </submittedName>
</protein>
<accession>A0A6G1J558</accession>
<evidence type="ECO:0000256" key="2">
    <source>
        <dbReference type="ARBA" id="ARBA00023043"/>
    </source>
</evidence>
<feature type="repeat" description="ANK" evidence="3">
    <location>
        <begin position="516"/>
        <end position="548"/>
    </location>
</feature>
<keyword evidence="5" id="KW-1185">Reference proteome</keyword>
<dbReference type="InterPro" id="IPR036770">
    <property type="entry name" value="Ankyrin_rpt-contain_sf"/>
</dbReference>
<reference evidence="4" key="1">
    <citation type="journal article" date="2020" name="Stud. Mycol.">
        <title>101 Dothideomycetes genomes: a test case for predicting lifestyles and emergence of pathogens.</title>
        <authorList>
            <person name="Haridas S."/>
            <person name="Albert R."/>
            <person name="Binder M."/>
            <person name="Bloem J."/>
            <person name="Labutti K."/>
            <person name="Salamov A."/>
            <person name="Andreopoulos B."/>
            <person name="Baker S."/>
            <person name="Barry K."/>
            <person name="Bills G."/>
            <person name="Bluhm B."/>
            <person name="Cannon C."/>
            <person name="Castanera R."/>
            <person name="Culley D."/>
            <person name="Daum C."/>
            <person name="Ezra D."/>
            <person name="Gonzalez J."/>
            <person name="Henrissat B."/>
            <person name="Kuo A."/>
            <person name="Liang C."/>
            <person name="Lipzen A."/>
            <person name="Lutzoni F."/>
            <person name="Magnuson J."/>
            <person name="Mondo S."/>
            <person name="Nolan M."/>
            <person name="Ohm R."/>
            <person name="Pangilinan J."/>
            <person name="Park H.-J."/>
            <person name="Ramirez L."/>
            <person name="Alfaro M."/>
            <person name="Sun H."/>
            <person name="Tritt A."/>
            <person name="Yoshinaga Y."/>
            <person name="Zwiers L.-H."/>
            <person name="Turgeon B."/>
            <person name="Goodwin S."/>
            <person name="Spatafora J."/>
            <person name="Crous P."/>
            <person name="Grigoriev I."/>
        </authorList>
    </citation>
    <scope>NUCLEOTIDE SEQUENCE</scope>
    <source>
        <strain evidence="4">CBS 122367</strain>
    </source>
</reference>
<keyword evidence="2 3" id="KW-0040">ANK repeat</keyword>
<dbReference type="Pfam" id="PF12796">
    <property type="entry name" value="Ank_2"/>
    <property type="match status" value="2"/>
</dbReference>
<proteinExistence type="predicted"/>